<proteinExistence type="predicted"/>
<evidence type="ECO:0000313" key="3">
    <source>
        <dbReference type="EMBL" id="KAK4253707.1"/>
    </source>
</evidence>
<feature type="signal peptide" evidence="2">
    <location>
        <begin position="1"/>
        <end position="25"/>
    </location>
</feature>
<dbReference type="PANTHER" id="PTHR33659:SF1">
    <property type="entry name" value="PROTEIN, PUTATIVE-RELATED"/>
    <property type="match status" value="1"/>
</dbReference>
<evidence type="ECO:0000256" key="2">
    <source>
        <dbReference type="SAM" id="SignalP"/>
    </source>
</evidence>
<evidence type="ECO:0000313" key="4">
    <source>
        <dbReference type="Proteomes" id="UP001293593"/>
    </source>
</evidence>
<gene>
    <name evidence="3" type="ORF">QN277_010348</name>
</gene>
<reference evidence="3" key="1">
    <citation type="submission" date="2023-10" db="EMBL/GenBank/DDBJ databases">
        <title>Chromosome-level genome of the transformable northern wattle, Acacia crassicarpa.</title>
        <authorList>
            <person name="Massaro I."/>
            <person name="Sinha N.R."/>
            <person name="Poethig S."/>
            <person name="Leichty A.R."/>
        </authorList>
    </citation>
    <scope>NUCLEOTIDE SEQUENCE</scope>
    <source>
        <strain evidence="3">Acra3RX</strain>
        <tissue evidence="3">Leaf</tissue>
    </source>
</reference>
<feature type="chain" id="PRO_5042085844" description="Transmembrane protein" evidence="2">
    <location>
        <begin position="26"/>
        <end position="74"/>
    </location>
</feature>
<evidence type="ECO:0000256" key="1">
    <source>
        <dbReference type="SAM" id="Phobius"/>
    </source>
</evidence>
<keyword evidence="1" id="KW-0472">Membrane</keyword>
<dbReference type="AlphaFoldDB" id="A0AAE1IMQ7"/>
<feature type="transmembrane region" description="Helical" evidence="1">
    <location>
        <begin position="41"/>
        <end position="66"/>
    </location>
</feature>
<dbReference type="PANTHER" id="PTHR33659">
    <property type="entry name" value="PROTEIN, PUTATIVE-RELATED-RELATED"/>
    <property type="match status" value="1"/>
</dbReference>
<keyword evidence="2" id="KW-0732">Signal</keyword>
<sequence>MAPISTFKAFAVLLAIALFSAAASAELDSDMPPSPAPTLKVGAAGSVSSSVALVGASVVFSMLVILKNQGIRID</sequence>
<protein>
    <recommendedName>
        <fullName evidence="5">Transmembrane protein</fullName>
    </recommendedName>
</protein>
<name>A0AAE1IMQ7_9FABA</name>
<keyword evidence="1" id="KW-0812">Transmembrane</keyword>
<keyword evidence="1" id="KW-1133">Transmembrane helix</keyword>
<accession>A0AAE1IMQ7</accession>
<evidence type="ECO:0008006" key="5">
    <source>
        <dbReference type="Google" id="ProtNLM"/>
    </source>
</evidence>
<organism evidence="3 4">
    <name type="scientific">Acacia crassicarpa</name>
    <name type="common">northern wattle</name>
    <dbReference type="NCBI Taxonomy" id="499986"/>
    <lineage>
        <taxon>Eukaryota</taxon>
        <taxon>Viridiplantae</taxon>
        <taxon>Streptophyta</taxon>
        <taxon>Embryophyta</taxon>
        <taxon>Tracheophyta</taxon>
        <taxon>Spermatophyta</taxon>
        <taxon>Magnoliopsida</taxon>
        <taxon>eudicotyledons</taxon>
        <taxon>Gunneridae</taxon>
        <taxon>Pentapetalae</taxon>
        <taxon>rosids</taxon>
        <taxon>fabids</taxon>
        <taxon>Fabales</taxon>
        <taxon>Fabaceae</taxon>
        <taxon>Caesalpinioideae</taxon>
        <taxon>mimosoid clade</taxon>
        <taxon>Acacieae</taxon>
        <taxon>Acacia</taxon>
    </lineage>
</organism>
<keyword evidence="4" id="KW-1185">Reference proteome</keyword>
<dbReference type="EMBL" id="JAWXYG010000015">
    <property type="protein sequence ID" value="KAK4253707.1"/>
    <property type="molecule type" value="Genomic_DNA"/>
</dbReference>
<dbReference type="Proteomes" id="UP001293593">
    <property type="component" value="Unassembled WGS sequence"/>
</dbReference>
<comment type="caution">
    <text evidence="3">The sequence shown here is derived from an EMBL/GenBank/DDBJ whole genome shotgun (WGS) entry which is preliminary data.</text>
</comment>